<dbReference type="CDD" id="cd00063">
    <property type="entry name" value="FN3"/>
    <property type="match status" value="2"/>
</dbReference>
<dbReference type="Pfam" id="PF18962">
    <property type="entry name" value="Por_Secre_tail"/>
    <property type="match status" value="1"/>
</dbReference>
<dbReference type="Pfam" id="PF23759">
    <property type="entry name" value="GBD_T9SS_assoc"/>
    <property type="match status" value="3"/>
</dbReference>
<gene>
    <name evidence="4" type="ORF">HYN49_01030</name>
</gene>
<dbReference type="NCBIfam" id="TIGR04183">
    <property type="entry name" value="Por_Secre_tail"/>
    <property type="match status" value="1"/>
</dbReference>
<dbReference type="Proteomes" id="UP000244937">
    <property type="component" value="Chromosome"/>
</dbReference>
<organism evidence="4 5">
    <name type="scientific">Flavobacterium pallidum</name>
    <dbReference type="NCBI Taxonomy" id="2172098"/>
    <lineage>
        <taxon>Bacteria</taxon>
        <taxon>Pseudomonadati</taxon>
        <taxon>Bacteroidota</taxon>
        <taxon>Flavobacteriia</taxon>
        <taxon>Flavobacteriales</taxon>
        <taxon>Flavobacteriaceae</taxon>
        <taxon>Flavobacterium</taxon>
    </lineage>
</organism>
<evidence type="ECO:0000313" key="4">
    <source>
        <dbReference type="EMBL" id="AWI24586.1"/>
    </source>
</evidence>
<feature type="chain" id="PRO_5015552645" description="Fibronectin type-III domain-containing protein" evidence="2">
    <location>
        <begin position="21"/>
        <end position="1661"/>
    </location>
</feature>
<protein>
    <recommendedName>
        <fullName evidence="3">Fibronectin type-III domain-containing protein</fullName>
    </recommendedName>
</protein>
<dbReference type="SMART" id="SM00060">
    <property type="entry name" value="FN3"/>
    <property type="match status" value="4"/>
</dbReference>
<name>A0A2S1SDW4_9FLAO</name>
<reference evidence="4 5" key="1">
    <citation type="submission" date="2018-05" db="EMBL/GenBank/DDBJ databases">
        <title>Genome sequencing of Flavobacterium sp. HYN0049.</title>
        <authorList>
            <person name="Yi H."/>
            <person name="Baek C."/>
        </authorList>
    </citation>
    <scope>NUCLEOTIDE SEQUENCE [LARGE SCALE GENOMIC DNA]</scope>
    <source>
        <strain evidence="4 5">HYN0049</strain>
    </source>
</reference>
<dbReference type="Pfam" id="PF00041">
    <property type="entry name" value="fn3"/>
    <property type="match status" value="1"/>
</dbReference>
<sequence>MKKQLLSLIATYLISLAAFAQPGTTCDNALMIGSLPFQDVQSTGNFSNTISGPQGNSCGNTPAATNYLQGNDVFYKYIPSVSGNVSFIMTPIGSTYSSMFIYEGCSNVGVSCIGGAASPNTNARSVTLSLTAGTTYIILISSSANTPGITYNLLLQDEACGPKPANPSVSAITDVSANLTWNAGTFSSWEVAVQPAGGMLPSGAGIPVNTNNYAPELQPHTSYEYWVRAKCTDNTDAFTAWSGPVAFNSSSCNPSNACTYRFMLFESGNDGWNGARMQVRQNGIVIATLGNNYFSSSAFVNVSLCNNEPFDVYWLTEGSDPYQCKISILNASQQCIYVMPQGAGNAGDIVYTGMANCSPVCNSIPQNFHVTQVTATNAVLIWGSPATDSWDIFVTTNPNEIPSLSTVPTYNDVTEDFFTITDLVESTYYYAYVRNSCDVEAPWVKTAFLTHESCLKPFVLGAGNATTTSATLTWQYGTPTDNAWEILLIPSDGVNIPVPPDNPVLQPGWLLLSPDASPYVLPAGTLTNATRYFYFIRTVCSSEDKSSWAGPYIFNTVTCDASEKCNYKFELTCKQPYPSWYGAEMQVRQNGIVVATLANAFTNPEITVPLCNGVPFDLLWSVAGTHPLDIGVEIRNAYNDSLFTSGHETPLTVLYSGVADCTPPTCPKPTALAADAIAATTAHFTWTETGTASQWEIFVAPVGSTLPVNGNPLNSGGFYHVVDTASYNAAGLLPLTDYVAYVRAVCSSNDTGNWTLVNPLLFTTKPANDECADAIVVPVNPTMNEILYASGSTEGASTSSQSSSSACQVVTALDVWFSFVATSKTHFVKISNVDPSTQTVFFSVYSGSDCQNLQPLFCGNGNTSFASNFVIGNTYKIRVYTSSGLPLTPASFNVIVTTPNPATNDLCSDAIEIPVNNGVCDTVVFGSMINATTSPFTSTCGGGNTYDVWFKFTAISNSQIISLLDFYGSGTDVKHAIYTGSCGNMQLFYCSNTREYSKRDNYIVGQTYYLRISASSQSVPTCNFNICIKSLSTCENAESYCGSATGEPFIFANTSGTPNDQQVACLGSIPNPTFYKLRIGQSGPITFDIVQNELFDSSGNPIGQYLDVDYVAWGPFADGESCDQILMAECATCPNNTNDPAFYPYGNIVDCSYASSFTETLHIPNAVAGEYYVLLITNYNGDPGYVSMRQSNFGQSGAGSTVCGDKIQLVAFLDENGNGIKDNAEVNFTKGNFTYQKNGLDPAVNIATSNGQYNLYDFNAANTYDFNFHVFPEFAGYYAVAATDFSNISIPAGSGVNTLYFPVTLMQAYEDLSVSITPESQPLAGDTYVNKIIYKNEGTSTISGTLTFTKDVHVVINSIAQAGTIATASGFTYAFTALEPSETRSFNVVMNVPPLPVVNINDMLSNAVSISGAAADVNLPDNTATVTQAVSASFDPNDKTESHGGIVDIAELNNDGYLFYTIRFQNTGTAIAKNIRLEDTLDSQLDANSLRMVSASHPYVLEGSGNHLTWHFDNIGLSPEIADADASHGYVTFKVRPKTGFAVADVISNTAGIYFDSNPAIETNTVQTEISAFLGIQTFDLSNIHVYPNPANTMVYVSLQHTAENLGQVALYDVLGNTVKKVEANHNGSLSIDISGLAKGVYLLEVSTMSHSRLIKKLIVD</sequence>
<evidence type="ECO:0000259" key="3">
    <source>
        <dbReference type="PROSITE" id="PS50853"/>
    </source>
</evidence>
<dbReference type="OrthoDB" id="1283425at2"/>
<dbReference type="InterPro" id="IPR056600">
    <property type="entry name" value="GBD_T9SS_assoc"/>
</dbReference>
<keyword evidence="1 2" id="KW-0732">Signal</keyword>
<feature type="domain" description="Fibronectin type-III" evidence="3">
    <location>
        <begin position="668"/>
        <end position="767"/>
    </location>
</feature>
<dbReference type="InterPro" id="IPR003961">
    <property type="entry name" value="FN3_dom"/>
</dbReference>
<dbReference type="InterPro" id="IPR013783">
    <property type="entry name" value="Ig-like_fold"/>
</dbReference>
<feature type="signal peptide" evidence="2">
    <location>
        <begin position="1"/>
        <end position="20"/>
    </location>
</feature>
<dbReference type="SUPFAM" id="SSF49265">
    <property type="entry name" value="Fibronectin type III"/>
    <property type="match status" value="2"/>
</dbReference>
<dbReference type="RefSeq" id="WP_108902385.1">
    <property type="nucleotide sequence ID" value="NZ_CP029187.1"/>
</dbReference>
<dbReference type="InterPro" id="IPR036116">
    <property type="entry name" value="FN3_sf"/>
</dbReference>
<evidence type="ECO:0000313" key="5">
    <source>
        <dbReference type="Proteomes" id="UP000244937"/>
    </source>
</evidence>
<feature type="domain" description="Fibronectin type-III" evidence="3">
    <location>
        <begin position="163"/>
        <end position="252"/>
    </location>
</feature>
<evidence type="ECO:0000256" key="1">
    <source>
        <dbReference type="ARBA" id="ARBA00022729"/>
    </source>
</evidence>
<dbReference type="KEGG" id="fpal:HYN49_01030"/>
<dbReference type="PROSITE" id="PS50853">
    <property type="entry name" value="FN3"/>
    <property type="match status" value="2"/>
</dbReference>
<dbReference type="Gene3D" id="2.60.40.10">
    <property type="entry name" value="Immunoglobulins"/>
    <property type="match status" value="2"/>
</dbReference>
<dbReference type="Pfam" id="PF24595">
    <property type="entry name" value="DUF7619"/>
    <property type="match status" value="1"/>
</dbReference>
<dbReference type="InterPro" id="IPR055353">
    <property type="entry name" value="DUF7619"/>
</dbReference>
<evidence type="ECO:0000256" key="2">
    <source>
        <dbReference type="SAM" id="SignalP"/>
    </source>
</evidence>
<dbReference type="Gene3D" id="2.60.40.740">
    <property type="match status" value="1"/>
</dbReference>
<accession>A0A2S1SDW4</accession>
<keyword evidence="5" id="KW-1185">Reference proteome</keyword>
<dbReference type="InterPro" id="IPR026444">
    <property type="entry name" value="Secre_tail"/>
</dbReference>
<proteinExistence type="predicted"/>
<dbReference type="EMBL" id="CP029187">
    <property type="protein sequence ID" value="AWI24586.1"/>
    <property type="molecule type" value="Genomic_DNA"/>
</dbReference>